<dbReference type="Proteomes" id="UP000030645">
    <property type="component" value="Unassembled WGS sequence"/>
</dbReference>
<organism evidence="1 2">
    <name type="scientific">Morus notabilis</name>
    <dbReference type="NCBI Taxonomy" id="981085"/>
    <lineage>
        <taxon>Eukaryota</taxon>
        <taxon>Viridiplantae</taxon>
        <taxon>Streptophyta</taxon>
        <taxon>Embryophyta</taxon>
        <taxon>Tracheophyta</taxon>
        <taxon>Spermatophyta</taxon>
        <taxon>Magnoliopsida</taxon>
        <taxon>eudicotyledons</taxon>
        <taxon>Gunneridae</taxon>
        <taxon>Pentapetalae</taxon>
        <taxon>rosids</taxon>
        <taxon>fabids</taxon>
        <taxon>Rosales</taxon>
        <taxon>Moraceae</taxon>
        <taxon>Moreae</taxon>
        <taxon>Morus</taxon>
    </lineage>
</organism>
<dbReference type="EMBL" id="KE345837">
    <property type="protein sequence ID" value="EXC18481.1"/>
    <property type="molecule type" value="Genomic_DNA"/>
</dbReference>
<proteinExistence type="predicted"/>
<dbReference type="AlphaFoldDB" id="W9S778"/>
<evidence type="ECO:0000313" key="2">
    <source>
        <dbReference type="Proteomes" id="UP000030645"/>
    </source>
</evidence>
<protein>
    <submittedName>
        <fullName evidence="1">Uncharacterized protein</fullName>
    </submittedName>
</protein>
<reference evidence="2" key="1">
    <citation type="submission" date="2013-01" db="EMBL/GenBank/DDBJ databases">
        <title>Draft Genome Sequence of a Mulberry Tree, Morus notabilis C.K. Schneid.</title>
        <authorList>
            <person name="He N."/>
            <person name="Zhao S."/>
        </authorList>
    </citation>
    <scope>NUCLEOTIDE SEQUENCE</scope>
</reference>
<gene>
    <name evidence="1" type="ORF">L484_018662</name>
</gene>
<sequence length="127" mass="14250">MVLPSRGGVRLGDICCMANLCFLLLHSSSIPRSGYFVNRFGRRRDSSIPMLREQIGRRRETLVPVFFSGEATGVGEISYRAWSPRTVAFEIAIYGRRTIFTTDDGRQRLRLAAAAALVLSEANRGRR</sequence>
<accession>W9S778</accession>
<evidence type="ECO:0000313" key="1">
    <source>
        <dbReference type="EMBL" id="EXC18481.1"/>
    </source>
</evidence>
<keyword evidence="2" id="KW-1185">Reference proteome</keyword>
<name>W9S778_9ROSA</name>